<gene>
    <name evidence="1" type="ORF">A3C88_00755</name>
</gene>
<dbReference type="EMBL" id="MGJZ01000004">
    <property type="protein sequence ID" value="OGN17797.1"/>
    <property type="molecule type" value="Genomic_DNA"/>
</dbReference>
<dbReference type="SUPFAM" id="SSF55608">
    <property type="entry name" value="Homing endonucleases"/>
    <property type="match status" value="1"/>
</dbReference>
<evidence type="ECO:0000313" key="1">
    <source>
        <dbReference type="EMBL" id="OGN17797.1"/>
    </source>
</evidence>
<evidence type="ECO:0000313" key="2">
    <source>
        <dbReference type="Proteomes" id="UP000178117"/>
    </source>
</evidence>
<proteinExistence type="predicted"/>
<evidence type="ECO:0008006" key="3">
    <source>
        <dbReference type="Google" id="ProtNLM"/>
    </source>
</evidence>
<dbReference type="AlphaFoldDB" id="A0A1F8FX95"/>
<dbReference type="Gene3D" id="3.10.28.10">
    <property type="entry name" value="Homing endonucleases"/>
    <property type="match status" value="1"/>
</dbReference>
<reference evidence="1 2" key="1">
    <citation type="journal article" date="2016" name="Nat. Commun.">
        <title>Thousands of microbial genomes shed light on interconnected biogeochemical processes in an aquifer system.</title>
        <authorList>
            <person name="Anantharaman K."/>
            <person name="Brown C.T."/>
            <person name="Hug L.A."/>
            <person name="Sharon I."/>
            <person name="Castelle C.J."/>
            <person name="Probst A.J."/>
            <person name="Thomas B.C."/>
            <person name="Singh A."/>
            <person name="Wilkins M.J."/>
            <person name="Karaoz U."/>
            <person name="Brodie E.L."/>
            <person name="Williams K.H."/>
            <person name="Hubbard S.S."/>
            <person name="Banfield J.F."/>
        </authorList>
    </citation>
    <scope>NUCLEOTIDE SEQUENCE [LARGE SCALE GENOMIC DNA]</scope>
</reference>
<dbReference type="InterPro" id="IPR027434">
    <property type="entry name" value="Homing_endonucl"/>
</dbReference>
<dbReference type="Proteomes" id="UP000178117">
    <property type="component" value="Unassembled WGS sequence"/>
</dbReference>
<comment type="caution">
    <text evidence="1">The sequence shown here is derived from an EMBL/GenBank/DDBJ whole genome shotgun (WGS) entry which is preliminary data.</text>
</comment>
<sequence length="153" mass="17748">MAKPRKISDLSSEDAAYIAGIIDGEGTVTLVRKNKKENRRLAVTISNTEFDMLNWIKKKVNAGVIVNKHSTNGKWAEAFTYQVYNRQAYDLLSKTYTYMRSHKRKRAELALREYLKVTPRNGKYTPELLVKRNKFIEDFFKIRCSLKIGPVLN</sequence>
<protein>
    <recommendedName>
        <fullName evidence="3">Homing endonuclease LAGLIDADG domain-containing protein</fullName>
    </recommendedName>
</protein>
<accession>A0A1F8FX95</accession>
<name>A0A1F8FX95_9BACT</name>
<organism evidence="1 2">
    <name type="scientific">Candidatus Yanofskybacteria bacterium RIFCSPHIGHO2_02_FULL_50_12</name>
    <dbReference type="NCBI Taxonomy" id="1802685"/>
    <lineage>
        <taxon>Bacteria</taxon>
        <taxon>Candidatus Yanofskyibacteriota</taxon>
    </lineage>
</organism>